<reference evidence="1 2" key="1">
    <citation type="submission" date="2020-03" db="EMBL/GenBank/DDBJ databases">
        <title>Chryseoglobus sp. isolated from a deep-sea seamount.</title>
        <authorList>
            <person name="Zhang D.-C."/>
        </authorList>
    </citation>
    <scope>NUCLEOTIDE SEQUENCE [LARGE SCALE GENOMIC DNA]</scope>
    <source>
        <strain evidence="1 2">KN1116</strain>
    </source>
</reference>
<dbReference type="AlphaFoldDB" id="A0A9E5MHH6"/>
<evidence type="ECO:0000313" key="2">
    <source>
        <dbReference type="Proteomes" id="UP000818266"/>
    </source>
</evidence>
<proteinExistence type="predicted"/>
<protein>
    <submittedName>
        <fullName evidence="1">Uncharacterized protein</fullName>
    </submittedName>
</protein>
<accession>A0A9E5MHH6</accession>
<dbReference type="OrthoDB" id="5123240at2"/>
<dbReference type="Proteomes" id="UP000818266">
    <property type="component" value="Unassembled WGS sequence"/>
</dbReference>
<dbReference type="EMBL" id="VIKT02000004">
    <property type="protein sequence ID" value="NHF62375.1"/>
    <property type="molecule type" value="Genomic_DNA"/>
</dbReference>
<gene>
    <name evidence="1" type="ORF">FK219_003815</name>
</gene>
<evidence type="ECO:0000313" key="1">
    <source>
        <dbReference type="EMBL" id="NHF62375.1"/>
    </source>
</evidence>
<sequence length="142" mass="15750">MTGAFRTYRPVAADDLERLEARIASVLGPAIRWQLWLFFPPSAFGGDGLSMPCNDLPRRPPADAADMLFTAIDEIARHTAHTELILALERRGSPDPGRLDRDWMRVVADACDRAGVHLRSVLISHMRGVREHAPPESTLVEA</sequence>
<dbReference type="RefSeq" id="WP_152583103.1">
    <property type="nucleotide sequence ID" value="NZ_VIKT02000004.1"/>
</dbReference>
<comment type="caution">
    <text evidence="1">The sequence shown here is derived from an EMBL/GenBank/DDBJ whole genome shotgun (WGS) entry which is preliminary data.</text>
</comment>
<keyword evidence="2" id="KW-1185">Reference proteome</keyword>
<organism evidence="1 2">
    <name type="scientific">Microcella pacifica</name>
    <dbReference type="NCBI Taxonomy" id="2591847"/>
    <lineage>
        <taxon>Bacteria</taxon>
        <taxon>Bacillati</taxon>
        <taxon>Actinomycetota</taxon>
        <taxon>Actinomycetes</taxon>
        <taxon>Micrococcales</taxon>
        <taxon>Microbacteriaceae</taxon>
        <taxon>Microcella</taxon>
    </lineage>
</organism>
<name>A0A9E5MHH6_9MICO</name>